<dbReference type="Proteomes" id="UP001560267">
    <property type="component" value="Unassembled WGS sequence"/>
</dbReference>
<keyword evidence="3" id="KW-1185">Reference proteome</keyword>
<dbReference type="SMART" id="SM00481">
    <property type="entry name" value="POLIIIAc"/>
    <property type="match status" value="1"/>
</dbReference>
<dbReference type="Gene3D" id="3.20.20.140">
    <property type="entry name" value="Metal-dependent hydrolases"/>
    <property type="match status" value="1"/>
</dbReference>
<evidence type="ECO:0000313" key="2">
    <source>
        <dbReference type="EMBL" id="MEX6430053.1"/>
    </source>
</evidence>
<dbReference type="SUPFAM" id="SSF89550">
    <property type="entry name" value="PHP domain-like"/>
    <property type="match status" value="1"/>
</dbReference>
<protein>
    <submittedName>
        <fullName evidence="2">PHP domain-containing protein</fullName>
    </submittedName>
</protein>
<dbReference type="PANTHER" id="PTHR42924:SF3">
    <property type="entry name" value="POLYMERASE_HISTIDINOL PHOSPHATASE N-TERMINAL DOMAIN-CONTAINING PROTEIN"/>
    <property type="match status" value="1"/>
</dbReference>
<organism evidence="2 3">
    <name type="scientific">Ferrimicrobium acidiphilum</name>
    <dbReference type="NCBI Taxonomy" id="121039"/>
    <lineage>
        <taxon>Bacteria</taxon>
        <taxon>Bacillati</taxon>
        <taxon>Actinomycetota</taxon>
        <taxon>Acidimicrobiia</taxon>
        <taxon>Acidimicrobiales</taxon>
        <taxon>Acidimicrobiaceae</taxon>
        <taxon>Ferrimicrobium</taxon>
    </lineage>
</organism>
<feature type="domain" description="Polymerase/histidinol phosphatase N-terminal" evidence="1">
    <location>
        <begin position="5"/>
        <end position="67"/>
    </location>
</feature>
<evidence type="ECO:0000313" key="3">
    <source>
        <dbReference type="Proteomes" id="UP001560267"/>
    </source>
</evidence>
<reference evidence="2 3" key="1">
    <citation type="submission" date="2024-07" db="EMBL/GenBank/DDBJ databases">
        <title>Draft Genome Sequence of Ferrimicrobium acidiphilum Strain YE2023, Isolated from a Pulp of Bioleach Reactor.</title>
        <authorList>
            <person name="Elkina Y.A."/>
            <person name="Bulaeva A.G."/>
            <person name="Beletsky A.V."/>
            <person name="Mardanov A.V."/>
        </authorList>
    </citation>
    <scope>NUCLEOTIDE SEQUENCE [LARGE SCALE GENOMIC DNA]</scope>
    <source>
        <strain evidence="2 3">YE2023</strain>
    </source>
</reference>
<dbReference type="InterPro" id="IPR003141">
    <property type="entry name" value="Pol/His_phosphatase_N"/>
</dbReference>
<dbReference type="EMBL" id="JBFSHR010000033">
    <property type="protein sequence ID" value="MEX6430053.1"/>
    <property type="molecule type" value="Genomic_DNA"/>
</dbReference>
<evidence type="ECO:0000259" key="1">
    <source>
        <dbReference type="SMART" id="SM00481"/>
    </source>
</evidence>
<dbReference type="PANTHER" id="PTHR42924">
    <property type="entry name" value="EXONUCLEASE"/>
    <property type="match status" value="1"/>
</dbReference>
<comment type="caution">
    <text evidence="2">The sequence shown here is derived from an EMBL/GenBank/DDBJ whole genome shotgun (WGS) entry which is preliminary data.</text>
</comment>
<sequence length="285" mass="30378">MSALCDLHLHSDASDGSVTPAQLARELGHVHLGVLTDHDTLAGTSTFIGALDSDLRPPEGVELSLNWSGGTFHLLVYGHSIVTSELAAMIDQLALARRDRNLELLDRAQQLGLAISEAEVLEAAGAKDLLAKSVGRPHFAKVLLDRGYVESIQDAFDRYLAKGRPLYSPKTLFGIEEIGPMCAELGLVAVLAHPLTLGVPASSLGATLRTFKRMGLAGVECLYASYDPRQRAQLVEIAQELGLLVTGGSDFHGSFKPGLAPVTGYGDLRVGAEIGDRLMMRLSQG</sequence>
<proteinExistence type="predicted"/>
<dbReference type="InterPro" id="IPR016195">
    <property type="entry name" value="Pol/histidinol_Pase-like"/>
</dbReference>
<dbReference type="InterPro" id="IPR052018">
    <property type="entry name" value="PHP_domain"/>
</dbReference>
<gene>
    <name evidence="2" type="ORF">AB6A68_09405</name>
</gene>
<name>A0ABV3Y3C4_9ACTN</name>
<accession>A0ABV3Y3C4</accession>
<dbReference type="Gene3D" id="1.10.150.650">
    <property type="match status" value="1"/>
</dbReference>
<dbReference type="RefSeq" id="WP_298383693.1">
    <property type="nucleotide sequence ID" value="NZ_JBFSHR010000033.1"/>
</dbReference>